<name>A0A4S2N1M3_9PEZI</name>
<dbReference type="AlphaFoldDB" id="A0A4S2N1M3"/>
<feature type="compositionally biased region" description="Low complexity" evidence="1">
    <location>
        <begin position="7"/>
        <end position="30"/>
    </location>
</feature>
<keyword evidence="3" id="KW-1185">Reference proteome</keyword>
<accession>A0A4S2N1M3</accession>
<evidence type="ECO:0000313" key="3">
    <source>
        <dbReference type="Proteomes" id="UP000298138"/>
    </source>
</evidence>
<feature type="region of interest" description="Disordered" evidence="1">
    <location>
        <begin position="1"/>
        <end position="32"/>
    </location>
</feature>
<dbReference type="EMBL" id="ML220114">
    <property type="protein sequence ID" value="TGZ82876.1"/>
    <property type="molecule type" value="Genomic_DNA"/>
</dbReference>
<feature type="compositionally biased region" description="Pro residues" evidence="1">
    <location>
        <begin position="222"/>
        <end position="233"/>
    </location>
</feature>
<proteinExistence type="predicted"/>
<dbReference type="Proteomes" id="UP000298138">
    <property type="component" value="Unassembled WGS sequence"/>
</dbReference>
<evidence type="ECO:0000256" key="1">
    <source>
        <dbReference type="SAM" id="MobiDB-lite"/>
    </source>
</evidence>
<feature type="region of interest" description="Disordered" evidence="1">
    <location>
        <begin position="88"/>
        <end position="119"/>
    </location>
</feature>
<feature type="region of interest" description="Disordered" evidence="1">
    <location>
        <begin position="213"/>
        <end position="234"/>
    </location>
</feature>
<gene>
    <name evidence="2" type="ORF">EX30DRAFT_369927</name>
</gene>
<evidence type="ECO:0000313" key="2">
    <source>
        <dbReference type="EMBL" id="TGZ82876.1"/>
    </source>
</evidence>
<sequence length="283" mass="32135">MMRIWVSKPSSSSSSSTQSSSRPSPDSFLSDLPQRFRLRYRNRFVPPRPAKEKAIDLNEYVDSSDGGEDINPECYLYEELHVTPVCQEDQSKKNKNKKQNVWKGKGREGEEDTDVTKRKRREEHEFFKTGRDFIHTHRHVEFRKPTKKKQEQVQLQDQLQSHITTTYTPISCSVAPLLTPSTSNPLPSSSSSSTKPLKRRWSAPLHFVTLPLLGRNSTSSEPDPPTTRRPTPPVTLSFDLVSALSDFLGSDFAVSKLGFIPDDKRCLAVCRKLVSPSFSLAKR</sequence>
<protein>
    <submittedName>
        <fullName evidence="2">Uncharacterized protein</fullName>
    </submittedName>
</protein>
<reference evidence="2 3" key="1">
    <citation type="submission" date="2019-04" db="EMBL/GenBank/DDBJ databases">
        <title>Comparative genomics and transcriptomics to analyze fruiting body development in filamentous ascomycetes.</title>
        <authorList>
            <consortium name="DOE Joint Genome Institute"/>
            <person name="Lutkenhaus R."/>
            <person name="Traeger S."/>
            <person name="Breuer J."/>
            <person name="Kuo A."/>
            <person name="Lipzen A."/>
            <person name="Pangilinan J."/>
            <person name="Dilworth D."/>
            <person name="Sandor L."/>
            <person name="Poggeler S."/>
            <person name="Barry K."/>
            <person name="Grigoriev I.V."/>
            <person name="Nowrousian M."/>
        </authorList>
    </citation>
    <scope>NUCLEOTIDE SEQUENCE [LARGE SCALE GENOMIC DNA]</scope>
    <source>
        <strain evidence="2 3">CBS 389.68</strain>
    </source>
</reference>
<dbReference type="InParanoid" id="A0A4S2N1M3"/>
<organism evidence="2 3">
    <name type="scientific">Ascodesmis nigricans</name>
    <dbReference type="NCBI Taxonomy" id="341454"/>
    <lineage>
        <taxon>Eukaryota</taxon>
        <taxon>Fungi</taxon>
        <taxon>Dikarya</taxon>
        <taxon>Ascomycota</taxon>
        <taxon>Pezizomycotina</taxon>
        <taxon>Pezizomycetes</taxon>
        <taxon>Pezizales</taxon>
        <taxon>Ascodesmidaceae</taxon>
        <taxon>Ascodesmis</taxon>
    </lineage>
</organism>